<dbReference type="GO" id="GO:0005737">
    <property type="term" value="C:cytoplasm"/>
    <property type="evidence" value="ECO:0007669"/>
    <property type="project" value="TreeGrafter"/>
</dbReference>
<evidence type="ECO:0000313" key="9">
    <source>
        <dbReference type="Ensembl" id="ENSSFOP00015033602.2"/>
    </source>
</evidence>
<comment type="catalytic activity">
    <reaction evidence="1">
        <text>Exonucleolytic cleavage in the 3'- to 5'-direction to yield nucleoside 5'-phosphates.</text>
        <dbReference type="EC" id="3.1.11.2"/>
    </reaction>
</comment>
<dbReference type="GO" id="GO:0008311">
    <property type="term" value="F:double-stranded DNA 3'-5' DNA exonuclease activity"/>
    <property type="evidence" value="ECO:0007669"/>
    <property type="project" value="UniProtKB-EC"/>
</dbReference>
<evidence type="ECO:0000256" key="6">
    <source>
        <dbReference type="ARBA" id="ARBA00022801"/>
    </source>
</evidence>
<keyword evidence="5" id="KW-0479">Metal-binding</keyword>
<dbReference type="Gene3D" id="3.30.420.10">
    <property type="entry name" value="Ribonuclease H-like superfamily/Ribonuclease H"/>
    <property type="match status" value="1"/>
</dbReference>
<evidence type="ECO:0000256" key="5">
    <source>
        <dbReference type="ARBA" id="ARBA00022723"/>
    </source>
</evidence>
<reference evidence="9 10" key="1">
    <citation type="submission" date="2019-04" db="EMBL/GenBank/DDBJ databases">
        <authorList>
            <consortium name="Wellcome Sanger Institute Data Sharing"/>
        </authorList>
    </citation>
    <scope>NUCLEOTIDE SEQUENCE [LARGE SCALE GENOMIC DNA]</scope>
</reference>
<protein>
    <recommendedName>
        <fullName evidence="3">exodeoxyribonuclease III</fullName>
        <ecNumber evidence="3">3.1.11.2</ecNumber>
    </recommendedName>
</protein>
<dbReference type="InterPro" id="IPR040393">
    <property type="entry name" value="TREX1/2"/>
</dbReference>
<comment type="cofactor">
    <cofactor evidence="2">
        <name>Mg(2+)</name>
        <dbReference type="ChEBI" id="CHEBI:18420"/>
    </cofactor>
</comment>
<proteinExistence type="predicted"/>
<dbReference type="PANTHER" id="PTHR13058">
    <property type="entry name" value="THREE PRIME REPAIR EXONUCLEASE 1, 2"/>
    <property type="match status" value="1"/>
</dbReference>
<dbReference type="GO" id="GO:0003676">
    <property type="term" value="F:nucleic acid binding"/>
    <property type="evidence" value="ECO:0007669"/>
    <property type="project" value="InterPro"/>
</dbReference>
<dbReference type="Proteomes" id="UP000694397">
    <property type="component" value="Chromosome 5"/>
</dbReference>
<keyword evidence="4" id="KW-0540">Nuclease</keyword>
<dbReference type="EC" id="3.1.11.2" evidence="3"/>
<keyword evidence="8" id="KW-0460">Magnesium</keyword>
<dbReference type="PANTHER" id="PTHR13058:SF22">
    <property type="entry name" value="EXODEOXYRIBONUCLEASE III"/>
    <property type="match status" value="1"/>
</dbReference>
<evidence type="ECO:0000256" key="4">
    <source>
        <dbReference type="ARBA" id="ARBA00022722"/>
    </source>
</evidence>
<dbReference type="InterPro" id="IPR012337">
    <property type="entry name" value="RNaseH-like_sf"/>
</dbReference>
<keyword evidence="7" id="KW-0269">Exonuclease</keyword>
<dbReference type="InterPro" id="IPR036397">
    <property type="entry name" value="RNaseH_sf"/>
</dbReference>
<dbReference type="OrthoDB" id="10250935at2759"/>
<evidence type="ECO:0000256" key="1">
    <source>
        <dbReference type="ARBA" id="ARBA00000493"/>
    </source>
</evidence>
<name>A0A8C9SKC9_SCLFO</name>
<reference evidence="9" key="3">
    <citation type="submission" date="2025-09" db="UniProtKB">
        <authorList>
            <consortium name="Ensembl"/>
        </authorList>
    </citation>
    <scope>IDENTIFICATION</scope>
</reference>
<evidence type="ECO:0000256" key="3">
    <source>
        <dbReference type="ARBA" id="ARBA00012115"/>
    </source>
</evidence>
<evidence type="ECO:0000256" key="8">
    <source>
        <dbReference type="ARBA" id="ARBA00022842"/>
    </source>
</evidence>
<reference evidence="9" key="2">
    <citation type="submission" date="2025-08" db="UniProtKB">
        <authorList>
            <consortium name="Ensembl"/>
        </authorList>
    </citation>
    <scope>IDENTIFICATION</scope>
</reference>
<dbReference type="Ensembl" id="ENSSFOT00015033979.2">
    <property type="protein sequence ID" value="ENSSFOP00015033602.2"/>
    <property type="gene ID" value="ENSSFOG00015021447.2"/>
</dbReference>
<dbReference type="GeneTree" id="ENSGT00940000176053"/>
<evidence type="ECO:0000256" key="2">
    <source>
        <dbReference type="ARBA" id="ARBA00001946"/>
    </source>
</evidence>
<evidence type="ECO:0000256" key="7">
    <source>
        <dbReference type="ARBA" id="ARBA00022839"/>
    </source>
</evidence>
<keyword evidence="10" id="KW-1185">Reference proteome</keyword>
<organism evidence="9 10">
    <name type="scientific">Scleropages formosus</name>
    <name type="common">Asian bonytongue</name>
    <name type="synonym">Osteoglossum formosum</name>
    <dbReference type="NCBI Taxonomy" id="113540"/>
    <lineage>
        <taxon>Eukaryota</taxon>
        <taxon>Metazoa</taxon>
        <taxon>Chordata</taxon>
        <taxon>Craniata</taxon>
        <taxon>Vertebrata</taxon>
        <taxon>Euteleostomi</taxon>
        <taxon>Actinopterygii</taxon>
        <taxon>Neopterygii</taxon>
        <taxon>Teleostei</taxon>
        <taxon>Osteoglossocephala</taxon>
        <taxon>Osteoglossomorpha</taxon>
        <taxon>Osteoglossiformes</taxon>
        <taxon>Osteoglossidae</taxon>
        <taxon>Scleropages</taxon>
    </lineage>
</organism>
<dbReference type="AlphaFoldDB" id="A0A8C9SKC9"/>
<keyword evidence="6" id="KW-0378">Hydrolase</keyword>
<accession>A0A8C9SKC9</accession>
<evidence type="ECO:0000313" key="10">
    <source>
        <dbReference type="Proteomes" id="UP000694397"/>
    </source>
</evidence>
<sequence length="213" mass="24270">MSGPSALTGLRVRRHRLFFRTRPVPTSTHQEALTAFLAFLRMLGRPLLVGHSIRRFDCPVLEKFRLNGEFHQATAGFLDTLPLAQDLLRGQGLRSFRQESLVKAVLGIRYPGHDALEDVRALQRLYAALGPTPEQSQFFWAKTIFQDPFMMYHMGQTICLVTYRRFWAPAPLFLRKRREAVSCFPADGTTGSSTKSFSGDKVSFEVVFHQHAR</sequence>
<dbReference type="GO" id="GO:0046872">
    <property type="term" value="F:metal ion binding"/>
    <property type="evidence" value="ECO:0007669"/>
    <property type="project" value="UniProtKB-KW"/>
</dbReference>
<dbReference type="CDD" id="cd06127">
    <property type="entry name" value="DEDDh"/>
    <property type="match status" value="1"/>
</dbReference>
<dbReference type="GO" id="GO:0006308">
    <property type="term" value="P:DNA catabolic process"/>
    <property type="evidence" value="ECO:0007669"/>
    <property type="project" value="TreeGrafter"/>
</dbReference>
<dbReference type="SUPFAM" id="SSF53098">
    <property type="entry name" value="Ribonuclease H-like"/>
    <property type="match status" value="1"/>
</dbReference>